<keyword evidence="2" id="KW-1185">Reference proteome</keyword>
<dbReference type="EMBL" id="JADGMS010000010">
    <property type="protein sequence ID" value="KAF9674665.1"/>
    <property type="molecule type" value="Genomic_DNA"/>
</dbReference>
<sequence>MARVYIVYIGGRPKSDISVLALHISMLQNFVGRLGRLEKSFTQQAMGLHGLPPECYKRNF</sequence>
<comment type="caution">
    <text evidence="1">The sequence shown here is derived from an EMBL/GenBank/DDBJ whole genome shotgun (WGS) entry which is preliminary data.</text>
</comment>
<evidence type="ECO:0000313" key="1">
    <source>
        <dbReference type="EMBL" id="KAF9674665.1"/>
    </source>
</evidence>
<name>A0A835JW96_9ROSI</name>
<dbReference type="Proteomes" id="UP000657918">
    <property type="component" value="Unassembled WGS sequence"/>
</dbReference>
<protein>
    <submittedName>
        <fullName evidence="1">Uncharacterized protein</fullName>
    </submittedName>
</protein>
<gene>
    <name evidence="1" type="ORF">SADUNF_Sadunf10G0150600</name>
</gene>
<accession>A0A835JW96</accession>
<reference evidence="1 2" key="1">
    <citation type="submission" date="2020-10" db="EMBL/GenBank/DDBJ databases">
        <title>Plant Genome Project.</title>
        <authorList>
            <person name="Zhang R.-G."/>
        </authorList>
    </citation>
    <scope>NUCLEOTIDE SEQUENCE [LARGE SCALE GENOMIC DNA]</scope>
    <source>
        <strain evidence="1">FAFU-HL-1</strain>
        <tissue evidence="1">Leaf</tissue>
    </source>
</reference>
<organism evidence="1 2">
    <name type="scientific">Salix dunnii</name>
    <dbReference type="NCBI Taxonomy" id="1413687"/>
    <lineage>
        <taxon>Eukaryota</taxon>
        <taxon>Viridiplantae</taxon>
        <taxon>Streptophyta</taxon>
        <taxon>Embryophyta</taxon>
        <taxon>Tracheophyta</taxon>
        <taxon>Spermatophyta</taxon>
        <taxon>Magnoliopsida</taxon>
        <taxon>eudicotyledons</taxon>
        <taxon>Gunneridae</taxon>
        <taxon>Pentapetalae</taxon>
        <taxon>rosids</taxon>
        <taxon>fabids</taxon>
        <taxon>Malpighiales</taxon>
        <taxon>Salicaceae</taxon>
        <taxon>Saliceae</taxon>
        <taxon>Salix</taxon>
    </lineage>
</organism>
<proteinExistence type="predicted"/>
<dbReference type="AlphaFoldDB" id="A0A835JW96"/>
<evidence type="ECO:0000313" key="2">
    <source>
        <dbReference type="Proteomes" id="UP000657918"/>
    </source>
</evidence>